<evidence type="ECO:0000313" key="14">
    <source>
        <dbReference type="EMBL" id="MDC1854679.1"/>
    </source>
</evidence>
<proteinExistence type="predicted"/>
<dbReference type="InterPro" id="IPR016195">
    <property type="entry name" value="Pol/histidinol_Pase-like"/>
</dbReference>
<dbReference type="InterPro" id="IPR004805">
    <property type="entry name" value="DnaE2/DnaE/PolC"/>
</dbReference>
<dbReference type="EC" id="2.7.7.7" evidence="1"/>
<feature type="domain" description="Polymerase/histidinol phosphatase N-terminal" evidence="9">
    <location>
        <begin position="5"/>
        <end position="117"/>
    </location>
</feature>
<reference evidence="16 17" key="1">
    <citation type="submission" date="2015-09" db="EMBL/GenBank/DDBJ databases">
        <authorList>
            <consortium name="Pathogen Informatics"/>
        </authorList>
    </citation>
    <scope>NUCLEOTIDE SEQUENCE [LARGE SCALE GENOMIC DNA]</scope>
    <source>
        <strain evidence="10 16">2789STDY5608791</strain>
        <strain evidence="11 17">2789STDY5834942</strain>
    </source>
</reference>
<evidence type="ECO:0000256" key="4">
    <source>
        <dbReference type="ARBA" id="ARBA00022695"/>
    </source>
</evidence>
<dbReference type="Proteomes" id="UP000095419">
    <property type="component" value="Unassembled WGS sequence"/>
</dbReference>
<dbReference type="GO" id="GO:0006260">
    <property type="term" value="P:DNA replication"/>
    <property type="evidence" value="ECO:0007669"/>
    <property type="project" value="UniProtKB-KW"/>
</dbReference>
<dbReference type="Gene3D" id="1.10.10.1600">
    <property type="entry name" value="Bacterial DNA polymerase III alpha subunit, thumb domain"/>
    <property type="match status" value="1"/>
</dbReference>
<dbReference type="RefSeq" id="WP_057089757.1">
    <property type="nucleotide sequence ID" value="NZ_CALNHV010000023.1"/>
</dbReference>
<dbReference type="EMBL" id="CZBF01000008">
    <property type="protein sequence ID" value="CUQ27446.1"/>
    <property type="molecule type" value="Genomic_DNA"/>
</dbReference>
<evidence type="ECO:0000256" key="2">
    <source>
        <dbReference type="ARBA" id="ARBA00019114"/>
    </source>
</evidence>
<evidence type="ECO:0000313" key="10">
    <source>
        <dbReference type="EMBL" id="CUP60358.1"/>
    </source>
</evidence>
<dbReference type="Proteomes" id="UP001181247">
    <property type="component" value="Unassembled WGS sequence"/>
</dbReference>
<dbReference type="Proteomes" id="UP000095788">
    <property type="component" value="Unassembled WGS sequence"/>
</dbReference>
<dbReference type="CDD" id="cd04485">
    <property type="entry name" value="DnaE_OBF"/>
    <property type="match status" value="1"/>
</dbReference>
<dbReference type="Pfam" id="PF07733">
    <property type="entry name" value="DNA_pol3_alpha"/>
    <property type="match status" value="1"/>
</dbReference>
<protein>
    <recommendedName>
        <fullName evidence="2">DNA polymerase III subunit alpha</fullName>
        <ecNumber evidence="1">2.7.7.7</ecNumber>
    </recommendedName>
</protein>
<name>A0A174V1N6_BACUN</name>
<evidence type="ECO:0000313" key="19">
    <source>
        <dbReference type="Proteomes" id="UP000487989"/>
    </source>
</evidence>
<feature type="coiled-coil region" evidence="8">
    <location>
        <begin position="76"/>
        <end position="103"/>
    </location>
</feature>
<dbReference type="GO" id="GO:0008408">
    <property type="term" value="F:3'-5' exonuclease activity"/>
    <property type="evidence" value="ECO:0007669"/>
    <property type="project" value="InterPro"/>
</dbReference>
<evidence type="ECO:0000256" key="7">
    <source>
        <dbReference type="ARBA" id="ARBA00049244"/>
    </source>
</evidence>
<dbReference type="Pfam" id="PF17657">
    <property type="entry name" value="DNA_pol3_finger"/>
    <property type="match status" value="1"/>
</dbReference>
<keyword evidence="3 11" id="KW-0808">Transferase</keyword>
<dbReference type="GO" id="GO:0003887">
    <property type="term" value="F:DNA-directed DNA polymerase activity"/>
    <property type="evidence" value="ECO:0007669"/>
    <property type="project" value="UniProtKB-KW"/>
</dbReference>
<evidence type="ECO:0000313" key="12">
    <source>
        <dbReference type="EMBL" id="KAB4186100.1"/>
    </source>
</evidence>
<evidence type="ECO:0000313" key="18">
    <source>
        <dbReference type="Proteomes" id="UP000487221"/>
    </source>
</evidence>
<dbReference type="InterPro" id="IPR041931">
    <property type="entry name" value="DNA_pol3_alpha_thumb_dom"/>
</dbReference>
<sequence>MQDFVHLHVHTQYSLLDGQASVSRLVDKAMKDGMKGIAVTDHGNMFGIKEFTNYVNKKNSGPKGEIKDLKKRIAGIESGEIECEDKEAEIADCRAKMAEAESKLFKPIVGCEMYVARRTMDKKEGKPDQSGYHLIVLAKNEKGYHNLIKLVSHAWTRGYYMRPRTDRSELEKYHEGLIVCSACIGGEVPKKIINDQLEEAEEAVRWYKNLFGDDYYLELQRHKATVPRANHEAYPLQQKANAKLLELARKYDIKVICSNDVHFVDEENAEAHDRLICLSTGKDLDDPTRMLYTKQEWMKTKAEMNALFEDVPEALSNTLEILDKVEYYSIDHAPIMPTFAIPEDFGTEEGYRQKYTEKDLFDEFTQDENGKVVLDEDAANAKIKRLGGYDKLYRIKLEADYLAKLAFDGAKKLYGDPLSDEVKERLVFELYIMKTMGFPGYFLIVQDFINAARTQLGVSVGPGRGSAAGSAVAYCLGITKIDPIQYDLLFERFLNPDRISLPDIDVDFDDDGRGEVLRWVTEKYGQEKVAHIITYGTMATKMAIKDVARVQKLPLSESDRLCKLVPDKIPDKKLNLPNAIAYVPELQAAEASPDPLVRDTMKYAKMLEGNVRGTGVHACGTIICRDDITDWVPVSTADDKETGEKMLVTQYEGSVIEDTGLIKMDFLGLKTLSIIKEAVANVRLHRGLELDIDKISISDPATYKLYCDGRTIGTFQFESAGMQKYLRELQPSTFEDLIAMNALYRPGPMDYIPDFIDRKWGRKPIEYDIPIMEKYLKDTYGITVYQEQVMLLSRLLADFTRGESDALRKAMGKKLRDKLDHMKPKFISGGQKNGHDPKVLEKIWADWEKFASYAFNKSHATCYSWVAYQTAFLKANYPAEYMAAVMSRSLANITDITKLMDECKAMGINTLGPDVNESNLKFTVNKEGNIRFGLGAVKGVGEGAVQSIMEEREKNGPFKGIFDFVQRVNLTACNKKNLECLALAGGFDSFPELKREQYFAVNSKNEVFLETLVRYGNRYQADQAAAANSLFGGENVVDIATPEIPVAERWSDLDRLNRERDLVGIYLSAHPLDEYSVVLEHVCNTHMAELEDKTALVGREITMGGIVTAVRRGISKNGNPYGIAKIEDYSGSAELPFFGNDWVTYQGYLGERTFLFIKARCQPKQWRQDELELKITSMELLPDVKEKLIEKITILIPLSVLNKALITELAELTKERPGSTELYFKVRDEDSKMTVDLISRPVKLSVGRELITYLKERPDLEFRIN</sequence>
<dbReference type="PANTHER" id="PTHR32294">
    <property type="entry name" value="DNA POLYMERASE III SUBUNIT ALPHA"/>
    <property type="match status" value="1"/>
</dbReference>
<organism evidence="11 17">
    <name type="scientific">Bacteroides uniformis</name>
    <dbReference type="NCBI Taxonomy" id="820"/>
    <lineage>
        <taxon>Bacteria</taxon>
        <taxon>Pseudomonadati</taxon>
        <taxon>Bacteroidota</taxon>
        <taxon>Bacteroidia</taxon>
        <taxon>Bacteroidales</taxon>
        <taxon>Bacteroidaceae</taxon>
        <taxon>Bacteroides</taxon>
    </lineage>
</organism>
<dbReference type="InterPro" id="IPR004013">
    <property type="entry name" value="PHP_dom"/>
</dbReference>
<dbReference type="Proteomes" id="UP000487989">
    <property type="component" value="Unassembled WGS sequence"/>
</dbReference>
<dbReference type="NCBIfam" id="TIGR00594">
    <property type="entry name" value="polc"/>
    <property type="match status" value="1"/>
</dbReference>
<keyword evidence="6" id="KW-0239">DNA-directed DNA polymerase</keyword>
<reference evidence="14" key="3">
    <citation type="submission" date="2022-10" db="EMBL/GenBank/DDBJ databases">
        <title>Human gut microbiome strain richness.</title>
        <authorList>
            <person name="Chen-Liaw A."/>
        </authorList>
    </citation>
    <scope>NUCLEOTIDE SEQUENCE</scope>
    <source>
        <strain evidence="14">BSD2780061687st1_G10_BSD2780061687b_171204</strain>
    </source>
</reference>
<evidence type="ECO:0000313" key="16">
    <source>
        <dbReference type="Proteomes" id="UP000095419"/>
    </source>
</evidence>
<reference evidence="18 19" key="2">
    <citation type="journal article" date="2019" name="Nat. Med.">
        <title>A library of human gut bacterial isolates paired with longitudinal multiomics data enables mechanistic microbiome research.</title>
        <authorList>
            <person name="Poyet M."/>
            <person name="Groussin M."/>
            <person name="Gibbons S.M."/>
            <person name="Avila-Pacheco J."/>
            <person name="Jiang X."/>
            <person name="Kearney S.M."/>
            <person name="Perrotta A.R."/>
            <person name="Berdy B."/>
            <person name="Zhao S."/>
            <person name="Lieberman T.D."/>
            <person name="Swanson P.K."/>
            <person name="Smith M."/>
            <person name="Roesemann S."/>
            <person name="Alexander J.E."/>
            <person name="Rich S.A."/>
            <person name="Livny J."/>
            <person name="Vlamakis H."/>
            <person name="Clish C."/>
            <person name="Bullock K."/>
            <person name="Deik A."/>
            <person name="Scott J."/>
            <person name="Pierce K.A."/>
            <person name="Xavier R.J."/>
            <person name="Alm E.J."/>
        </authorList>
    </citation>
    <scope>NUCLEOTIDE SEQUENCE [LARGE SCALE GENOMIC DNA]</scope>
    <source>
        <strain evidence="12 18">BIOML-A19</strain>
        <strain evidence="13 19">BIOML-A3</strain>
    </source>
</reference>
<evidence type="ECO:0000313" key="17">
    <source>
        <dbReference type="Proteomes" id="UP000095788"/>
    </source>
</evidence>
<comment type="catalytic activity">
    <reaction evidence="7">
        <text>DNA(n) + a 2'-deoxyribonucleoside 5'-triphosphate = DNA(n+1) + diphosphate</text>
        <dbReference type="Rhea" id="RHEA:22508"/>
        <dbReference type="Rhea" id="RHEA-COMP:17339"/>
        <dbReference type="Rhea" id="RHEA-COMP:17340"/>
        <dbReference type="ChEBI" id="CHEBI:33019"/>
        <dbReference type="ChEBI" id="CHEBI:61560"/>
        <dbReference type="ChEBI" id="CHEBI:173112"/>
        <dbReference type="EC" id="2.7.7.7"/>
    </reaction>
</comment>
<dbReference type="Proteomes" id="UP001214113">
    <property type="component" value="Unassembled WGS sequence"/>
</dbReference>
<dbReference type="SMART" id="SM00481">
    <property type="entry name" value="POLIIIAc"/>
    <property type="match status" value="1"/>
</dbReference>
<evidence type="ECO:0000313" key="15">
    <source>
        <dbReference type="EMBL" id="MDU0247077.1"/>
    </source>
</evidence>
<dbReference type="NCBIfam" id="NF004226">
    <property type="entry name" value="PRK05673.1"/>
    <property type="match status" value="1"/>
</dbReference>
<dbReference type="EMBL" id="CYZF01000018">
    <property type="protein sequence ID" value="CUP60358.1"/>
    <property type="molecule type" value="Genomic_DNA"/>
</dbReference>
<dbReference type="EMBL" id="JAQNSB010000009">
    <property type="protein sequence ID" value="MDC1854679.1"/>
    <property type="molecule type" value="Genomic_DNA"/>
</dbReference>
<dbReference type="Gene3D" id="1.10.150.870">
    <property type="match status" value="1"/>
</dbReference>
<evidence type="ECO:0000313" key="11">
    <source>
        <dbReference type="EMBL" id="CUQ27446.1"/>
    </source>
</evidence>
<dbReference type="AlphaFoldDB" id="A0A174V1N6"/>
<evidence type="ECO:0000313" key="13">
    <source>
        <dbReference type="EMBL" id="KAB4252104.1"/>
    </source>
</evidence>
<dbReference type="Proteomes" id="UP000487221">
    <property type="component" value="Unassembled WGS sequence"/>
</dbReference>
<dbReference type="PANTHER" id="PTHR32294:SF0">
    <property type="entry name" value="DNA POLYMERASE III SUBUNIT ALPHA"/>
    <property type="match status" value="1"/>
</dbReference>
<dbReference type="InterPro" id="IPR029460">
    <property type="entry name" value="DNAPol_HHH"/>
</dbReference>
<evidence type="ECO:0000256" key="3">
    <source>
        <dbReference type="ARBA" id="ARBA00022679"/>
    </source>
</evidence>
<dbReference type="EMBL" id="WCTJ01000020">
    <property type="protein sequence ID" value="KAB4252104.1"/>
    <property type="molecule type" value="Genomic_DNA"/>
</dbReference>
<dbReference type="EMBL" id="JAWDEU010000002">
    <property type="protein sequence ID" value="MDU0247077.1"/>
    <property type="molecule type" value="Genomic_DNA"/>
</dbReference>
<gene>
    <name evidence="11" type="primary">dnaE</name>
    <name evidence="10" type="ORF">ERS417307_04032</name>
    <name evidence="11" type="ORF">ERS852554_03741</name>
    <name evidence="13" type="ORF">GAP48_12905</name>
    <name evidence="12" type="ORF">GAQ44_05195</name>
    <name evidence="14" type="ORF">POZ22_07790</name>
    <name evidence="15" type="ORF">RVH16_20535</name>
</gene>
<dbReference type="Gene3D" id="3.20.20.140">
    <property type="entry name" value="Metal-dependent hydrolases"/>
    <property type="match status" value="1"/>
</dbReference>
<dbReference type="Pfam" id="PF02811">
    <property type="entry name" value="PHP"/>
    <property type="match status" value="1"/>
</dbReference>
<evidence type="ECO:0000256" key="5">
    <source>
        <dbReference type="ARBA" id="ARBA00022705"/>
    </source>
</evidence>
<accession>A0A174V1N6</accession>
<dbReference type="SUPFAM" id="SSF89550">
    <property type="entry name" value="PHP domain-like"/>
    <property type="match status" value="1"/>
</dbReference>
<dbReference type="Pfam" id="PF14579">
    <property type="entry name" value="HHH_6"/>
    <property type="match status" value="1"/>
</dbReference>
<keyword evidence="8" id="KW-0175">Coiled coil</keyword>
<dbReference type="EMBL" id="WCTY01000007">
    <property type="protein sequence ID" value="KAB4186100.1"/>
    <property type="molecule type" value="Genomic_DNA"/>
</dbReference>
<evidence type="ECO:0000256" key="1">
    <source>
        <dbReference type="ARBA" id="ARBA00012417"/>
    </source>
</evidence>
<evidence type="ECO:0000259" key="9">
    <source>
        <dbReference type="SMART" id="SM00481"/>
    </source>
</evidence>
<evidence type="ECO:0000256" key="8">
    <source>
        <dbReference type="SAM" id="Coils"/>
    </source>
</evidence>
<dbReference type="CDD" id="cd12113">
    <property type="entry name" value="PHP_PolIIIA_DnaE3"/>
    <property type="match status" value="1"/>
</dbReference>
<keyword evidence="4 11" id="KW-0548">Nucleotidyltransferase</keyword>
<dbReference type="InterPro" id="IPR040982">
    <property type="entry name" value="DNA_pol3_finger"/>
</dbReference>
<dbReference type="SUPFAM" id="SSF160975">
    <property type="entry name" value="AF1531-like"/>
    <property type="match status" value="1"/>
</dbReference>
<dbReference type="InterPro" id="IPR011708">
    <property type="entry name" value="DNA_pol3_alpha_NTPase_dom"/>
</dbReference>
<evidence type="ECO:0000256" key="6">
    <source>
        <dbReference type="ARBA" id="ARBA00022932"/>
    </source>
</evidence>
<dbReference type="InterPro" id="IPR003141">
    <property type="entry name" value="Pol/His_phosphatase_N"/>
</dbReference>
<keyword evidence="5" id="KW-0235">DNA replication</keyword>
<reference evidence="15" key="4">
    <citation type="submission" date="2023-10" db="EMBL/GenBank/DDBJ databases">
        <title>Genome of Potential pathogenic bacteria in Crohn's disease.</title>
        <authorList>
            <person name="Rodriguez-Palacios A."/>
        </authorList>
    </citation>
    <scope>NUCLEOTIDE SEQUENCE</scope>
    <source>
        <strain evidence="15">CavFT-hAR50</strain>
    </source>
</reference>